<feature type="transmembrane region" description="Helical" evidence="1">
    <location>
        <begin position="65"/>
        <end position="83"/>
    </location>
</feature>
<dbReference type="InterPro" id="IPR046125">
    <property type="entry name" value="DUF6122"/>
</dbReference>
<feature type="transmembrane region" description="Helical" evidence="1">
    <location>
        <begin position="12"/>
        <end position="29"/>
    </location>
</feature>
<comment type="caution">
    <text evidence="2">The sequence shown here is derived from an EMBL/GenBank/DDBJ whole genome shotgun (WGS) entry which is preliminary data.</text>
</comment>
<accession>A0ABT7YAN7</accession>
<protein>
    <submittedName>
        <fullName evidence="2">DUF6122 family protein</fullName>
    </submittedName>
</protein>
<name>A0ABT7YAN7_9BACT</name>
<keyword evidence="1" id="KW-1133">Transmembrane helix</keyword>
<evidence type="ECO:0000313" key="3">
    <source>
        <dbReference type="Proteomes" id="UP001171916"/>
    </source>
</evidence>
<feature type="transmembrane region" description="Helical" evidence="1">
    <location>
        <begin position="36"/>
        <end position="53"/>
    </location>
</feature>
<dbReference type="EMBL" id="JAUEPH010000002">
    <property type="protein sequence ID" value="MDN3203581.1"/>
    <property type="molecule type" value="Genomic_DNA"/>
</dbReference>
<reference evidence="2" key="1">
    <citation type="submission" date="2023-06" db="EMBL/GenBank/DDBJ databases">
        <title>Robiginitalea aurantiacus sp. nov. and Algoriphagus sediminis sp. nov., isolated from coastal sediment.</title>
        <authorList>
            <person name="Zhou Z.Y."/>
            <person name="An J."/>
            <person name="Jia Y.W."/>
            <person name="Du Z.J."/>
        </authorList>
    </citation>
    <scope>NUCLEOTIDE SEQUENCE</scope>
    <source>
        <strain evidence="2">C2-7</strain>
    </source>
</reference>
<keyword evidence="1" id="KW-0812">Transmembrane</keyword>
<evidence type="ECO:0000256" key="1">
    <source>
        <dbReference type="SAM" id="Phobius"/>
    </source>
</evidence>
<keyword evidence="3" id="KW-1185">Reference proteome</keyword>
<organism evidence="2 3">
    <name type="scientific">Algoriphagus sediminis</name>
    <dbReference type="NCBI Taxonomy" id="3057113"/>
    <lineage>
        <taxon>Bacteria</taxon>
        <taxon>Pseudomonadati</taxon>
        <taxon>Bacteroidota</taxon>
        <taxon>Cytophagia</taxon>
        <taxon>Cytophagales</taxon>
        <taxon>Cyclobacteriaceae</taxon>
        <taxon>Algoriphagus</taxon>
    </lineage>
</organism>
<gene>
    <name evidence="2" type="ORF">QVH07_05455</name>
</gene>
<keyword evidence="1" id="KW-0472">Membrane</keyword>
<dbReference type="Pfam" id="PF19617">
    <property type="entry name" value="DUF6122"/>
    <property type="match status" value="1"/>
</dbReference>
<proteinExistence type="predicted"/>
<dbReference type="Proteomes" id="UP001171916">
    <property type="component" value="Unassembled WGS sequence"/>
</dbReference>
<evidence type="ECO:0000313" key="2">
    <source>
        <dbReference type="EMBL" id="MDN3203581.1"/>
    </source>
</evidence>
<dbReference type="RefSeq" id="WP_289999141.1">
    <property type="nucleotide sequence ID" value="NZ_JAUEPH010000002.1"/>
</dbReference>
<sequence>MEEILPILQTFVHYSLHLLAPGLIAYVFFKKNWKKAYVIMLLTMLVDLDHLLADPIFDPNRCGIGFHPLHSYYAIGVYFVLLWPKKTRIAAVGLLFHMLTDFQDCLWMRFQA</sequence>